<dbReference type="STRING" id="28115.HQ47_01330"/>
<reference evidence="2 4" key="2">
    <citation type="submission" date="2018-06" db="EMBL/GenBank/DDBJ databases">
        <authorList>
            <consortium name="Pathogen Informatics"/>
            <person name="Doyle S."/>
        </authorList>
    </citation>
    <scope>NUCLEOTIDE SEQUENCE [LARGE SCALE GENOMIC DNA]</scope>
    <source>
        <strain evidence="2 4">NCTC13100</strain>
    </source>
</reference>
<keyword evidence="3" id="KW-1185">Reference proteome</keyword>
<dbReference type="eggNOG" id="COG5512">
    <property type="taxonomic scope" value="Bacteria"/>
</dbReference>
<proteinExistence type="predicted"/>
<dbReference type="EMBL" id="UGTI01000001">
    <property type="protein sequence ID" value="SUB77749.1"/>
    <property type="molecule type" value="Genomic_DNA"/>
</dbReference>
<name>A0A0A2E9N6_9PORP</name>
<dbReference type="OrthoDB" id="1013391at2"/>
<organism evidence="1 3">
    <name type="scientific">Porphyromonas macacae</name>
    <dbReference type="NCBI Taxonomy" id="28115"/>
    <lineage>
        <taxon>Bacteria</taxon>
        <taxon>Pseudomonadati</taxon>
        <taxon>Bacteroidota</taxon>
        <taxon>Bacteroidia</taxon>
        <taxon>Bacteroidales</taxon>
        <taxon>Porphyromonadaceae</taxon>
        <taxon>Porphyromonas</taxon>
    </lineage>
</organism>
<evidence type="ECO:0000313" key="3">
    <source>
        <dbReference type="Proteomes" id="UP000030103"/>
    </source>
</evidence>
<dbReference type="PANTHER" id="PTHR36456:SF1">
    <property type="entry name" value="UPF0232 PROTEIN SCO3875"/>
    <property type="match status" value="1"/>
</dbReference>
<dbReference type="InterPro" id="IPR007922">
    <property type="entry name" value="DciA-like"/>
</dbReference>
<evidence type="ECO:0000313" key="2">
    <source>
        <dbReference type="EMBL" id="SUB77749.1"/>
    </source>
</evidence>
<sequence>MRRAEPQRLGDVLDEWLTNEPELHERLMEAKLLQILPTALGPFEKFIAKKYVRDGILYLRMHSAAARQQLMTIREELRQKLNEQVGVELLRDIDIR</sequence>
<dbReference type="PANTHER" id="PTHR36456">
    <property type="entry name" value="UPF0232 PROTEIN SCO3875"/>
    <property type="match status" value="1"/>
</dbReference>
<reference evidence="1 3" key="1">
    <citation type="submission" date="2014-09" db="EMBL/GenBank/DDBJ databases">
        <title>Draft Genome Sequence of Porphyromonas macacae COT-192_OH2859.</title>
        <authorList>
            <person name="Wallis C."/>
            <person name="Deusch O."/>
            <person name="O'Flynn C."/>
            <person name="Davis I."/>
            <person name="Horsfall A."/>
            <person name="Kirkwood N."/>
            <person name="Harris S."/>
            <person name="Eisen J.A."/>
            <person name="Coil D.A."/>
            <person name="Darling A.E."/>
            <person name="Jospin G."/>
            <person name="Alexiev A."/>
        </authorList>
    </citation>
    <scope>NUCLEOTIDE SEQUENCE [LARGE SCALE GENOMIC DNA]</scope>
    <source>
        <strain evidence="3">COT-192 OH2859</strain>
        <strain evidence="1">COT-192_OH2859</strain>
    </source>
</reference>
<dbReference type="EMBL" id="JRFA01000004">
    <property type="protein sequence ID" value="KGN75613.1"/>
    <property type="molecule type" value="Genomic_DNA"/>
</dbReference>
<evidence type="ECO:0000313" key="1">
    <source>
        <dbReference type="EMBL" id="KGN75613.1"/>
    </source>
</evidence>
<dbReference type="Pfam" id="PF05258">
    <property type="entry name" value="DciA"/>
    <property type="match status" value="1"/>
</dbReference>
<dbReference type="AlphaFoldDB" id="A0A0A2E9N6"/>
<dbReference type="RefSeq" id="WP_018360725.1">
    <property type="nucleotide sequence ID" value="NZ_JBGYTE010000032.1"/>
</dbReference>
<protein>
    <submittedName>
        <fullName evidence="2">Zn-ribbon-containing, possibly RNA-binding protein and truncated derivatives</fullName>
    </submittedName>
</protein>
<accession>A0A0A2E9N6</accession>
<dbReference type="Proteomes" id="UP000254263">
    <property type="component" value="Unassembled WGS sequence"/>
</dbReference>
<evidence type="ECO:0000313" key="4">
    <source>
        <dbReference type="Proteomes" id="UP000254263"/>
    </source>
</evidence>
<gene>
    <name evidence="1" type="ORF">HQ47_01330</name>
    <name evidence="2" type="ORF">NCTC13100_00888</name>
</gene>
<dbReference type="Proteomes" id="UP000030103">
    <property type="component" value="Unassembled WGS sequence"/>
</dbReference>